<sequence length="141" mass="15986">MKIKNIDTYLTSTKELLESNPNNTTISITYTHVKKNDNKVRSIIKFKTFNNKSGIVHIFKTHKSKEFSKIINALGPRGCNINGNDMDGLSLSLSNVNKNDIIKEDEKLPIVEEQTVNNVPVKNNEQSTSQKKKKNKKKGKK</sequence>
<organism evidence="3 4">
    <name type="scientific">Pichia kluyveri</name>
    <name type="common">Yeast</name>
    <dbReference type="NCBI Taxonomy" id="36015"/>
    <lineage>
        <taxon>Eukaryota</taxon>
        <taxon>Fungi</taxon>
        <taxon>Dikarya</taxon>
        <taxon>Ascomycota</taxon>
        <taxon>Saccharomycotina</taxon>
        <taxon>Pichiomycetes</taxon>
        <taxon>Pichiales</taxon>
        <taxon>Pichiaceae</taxon>
        <taxon>Pichia</taxon>
    </lineage>
</organism>
<evidence type="ECO:0000313" key="4">
    <source>
        <dbReference type="Proteomes" id="UP001378960"/>
    </source>
</evidence>
<evidence type="ECO:0000256" key="1">
    <source>
        <dbReference type="SAM" id="MobiDB-lite"/>
    </source>
</evidence>
<accession>A0AAV5R6A4</accession>
<dbReference type="InterPro" id="IPR039914">
    <property type="entry name" value="SRP9-like"/>
</dbReference>
<dbReference type="InterPro" id="IPR039432">
    <property type="entry name" value="SRP9_dom"/>
</dbReference>
<dbReference type="GO" id="GO:0006614">
    <property type="term" value="P:SRP-dependent cotranslational protein targeting to membrane"/>
    <property type="evidence" value="ECO:0007669"/>
    <property type="project" value="InterPro"/>
</dbReference>
<feature type="region of interest" description="Disordered" evidence="1">
    <location>
        <begin position="113"/>
        <end position="141"/>
    </location>
</feature>
<dbReference type="AlphaFoldDB" id="A0AAV5R6A4"/>
<feature type="domain" description="SRP9" evidence="2">
    <location>
        <begin position="3"/>
        <end position="80"/>
    </location>
</feature>
<dbReference type="Pfam" id="PF05486">
    <property type="entry name" value="SRP9-21"/>
    <property type="match status" value="1"/>
</dbReference>
<evidence type="ECO:0000259" key="2">
    <source>
        <dbReference type="Pfam" id="PF05486"/>
    </source>
</evidence>
<feature type="compositionally biased region" description="Basic residues" evidence="1">
    <location>
        <begin position="130"/>
        <end position="141"/>
    </location>
</feature>
<dbReference type="PANTHER" id="PTHR12834:SF12">
    <property type="entry name" value="SIGNAL RECOGNITION PARTICLE 9 KDA PROTEIN"/>
    <property type="match status" value="1"/>
</dbReference>
<proteinExistence type="predicted"/>
<dbReference type="EMBL" id="BTGB01000005">
    <property type="protein sequence ID" value="GMM46847.1"/>
    <property type="molecule type" value="Genomic_DNA"/>
</dbReference>
<keyword evidence="4" id="KW-1185">Reference proteome</keyword>
<name>A0AAV5R6A4_PICKL</name>
<dbReference type="GO" id="GO:0005786">
    <property type="term" value="C:signal recognition particle, endoplasmic reticulum targeting"/>
    <property type="evidence" value="ECO:0007669"/>
    <property type="project" value="TreeGrafter"/>
</dbReference>
<feature type="compositionally biased region" description="Polar residues" evidence="1">
    <location>
        <begin position="114"/>
        <end position="129"/>
    </location>
</feature>
<gene>
    <name evidence="3" type="ORF">DAPK24_034220</name>
</gene>
<dbReference type="PANTHER" id="PTHR12834">
    <property type="entry name" value="SIGNAL RECOGNITION PARTICLE 9 KDA PROTEIN"/>
    <property type="match status" value="1"/>
</dbReference>
<evidence type="ECO:0000313" key="3">
    <source>
        <dbReference type="EMBL" id="GMM46847.1"/>
    </source>
</evidence>
<dbReference type="Proteomes" id="UP001378960">
    <property type="component" value="Unassembled WGS sequence"/>
</dbReference>
<protein>
    <submittedName>
        <fullName evidence="3">Signal recognition particle subunit</fullName>
    </submittedName>
</protein>
<comment type="caution">
    <text evidence="3">The sequence shown here is derived from an EMBL/GenBank/DDBJ whole genome shotgun (WGS) entry which is preliminary data.</text>
</comment>
<reference evidence="3 4" key="1">
    <citation type="journal article" date="2023" name="Elife">
        <title>Identification of key yeast species and microbe-microbe interactions impacting larval growth of Drosophila in the wild.</title>
        <authorList>
            <person name="Mure A."/>
            <person name="Sugiura Y."/>
            <person name="Maeda R."/>
            <person name="Honda K."/>
            <person name="Sakurai N."/>
            <person name="Takahashi Y."/>
            <person name="Watada M."/>
            <person name="Katoh T."/>
            <person name="Gotoh A."/>
            <person name="Gotoh Y."/>
            <person name="Taniguchi I."/>
            <person name="Nakamura K."/>
            <person name="Hayashi T."/>
            <person name="Katayama T."/>
            <person name="Uemura T."/>
            <person name="Hattori Y."/>
        </authorList>
    </citation>
    <scope>NUCLEOTIDE SEQUENCE [LARGE SCALE GENOMIC DNA]</scope>
    <source>
        <strain evidence="3 4">PK-24</strain>
    </source>
</reference>